<accession>A0A318I3E0</accession>
<evidence type="ECO:0000313" key="4">
    <source>
        <dbReference type="Proteomes" id="UP000248314"/>
    </source>
</evidence>
<dbReference type="InterPro" id="IPR036691">
    <property type="entry name" value="Endo/exonu/phosph_ase_sf"/>
</dbReference>
<reference evidence="3 4" key="1">
    <citation type="submission" date="2018-05" db="EMBL/GenBank/DDBJ databases">
        <title>Genomic Encyclopedia of Type Strains, Phase I: the one thousand microbial genomes (KMG-I) project.</title>
        <authorList>
            <person name="Kyrpides N."/>
        </authorList>
    </citation>
    <scope>NUCLEOTIDE SEQUENCE [LARGE SCALE GENOMIC DNA]</scope>
    <source>
        <strain evidence="3 4">DSM 15611</strain>
    </source>
</reference>
<dbReference type="Proteomes" id="UP000248314">
    <property type="component" value="Unassembled WGS sequence"/>
</dbReference>
<dbReference type="GO" id="GO:0004527">
    <property type="term" value="F:exonuclease activity"/>
    <property type="evidence" value="ECO:0007669"/>
    <property type="project" value="UniProtKB-KW"/>
</dbReference>
<keyword evidence="3" id="KW-0378">Hydrolase</keyword>
<dbReference type="GO" id="GO:0006506">
    <property type="term" value="P:GPI anchor biosynthetic process"/>
    <property type="evidence" value="ECO:0007669"/>
    <property type="project" value="TreeGrafter"/>
</dbReference>
<comment type="caution">
    <text evidence="3">The sequence shown here is derived from an EMBL/GenBank/DDBJ whole genome shotgun (WGS) entry which is preliminary data.</text>
</comment>
<evidence type="ECO:0000256" key="1">
    <source>
        <dbReference type="SAM" id="SignalP"/>
    </source>
</evidence>
<keyword evidence="3" id="KW-0255">Endonuclease</keyword>
<dbReference type="InterPro" id="IPR005135">
    <property type="entry name" value="Endo/exonuclease/phosphatase"/>
</dbReference>
<dbReference type="SUPFAM" id="SSF56219">
    <property type="entry name" value="DNase I-like"/>
    <property type="match status" value="1"/>
</dbReference>
<gene>
    <name evidence="3" type="ORF">EJ73_00501</name>
</gene>
<name>A0A318I3E0_9BACT</name>
<feature type="domain" description="Endonuclease/exonuclease/phosphatase" evidence="2">
    <location>
        <begin position="57"/>
        <end position="289"/>
    </location>
</feature>
<sequence>MKPLLSTLITATALFMASLPLMGCGGKDSPGNIPDYNPPAEKKDFKYLKADSCLRIMTYNCFYCKSNTDNKAFSDEHTANFAKVIKALNPDVVVIQELDSGTTERAKRYLLDDIRRATTLDYDLFFGSAASYSHGKIGPGVLFKRSLKPSYIKKIALPGKEKRALMVLSFPHFTLFGTHLDLDDTARKASAEIVNHELSTLTTAPVLFAGDLNDAPNWQAEKSAFTILNKVFDIISAQEGSLPDQPNTTIDHILLDKGHKKMVQISKTAVVKQLNIDGQVIETNTISDHYPVFVDIKLK</sequence>
<keyword evidence="3" id="KW-0540">Nuclease</keyword>
<dbReference type="PANTHER" id="PTHR14859">
    <property type="entry name" value="CALCOFLUOR WHITE HYPERSENSITIVE PROTEIN PRECURSOR"/>
    <property type="match status" value="1"/>
</dbReference>
<feature type="chain" id="PRO_5016245748" evidence="1">
    <location>
        <begin position="24"/>
        <end position="299"/>
    </location>
</feature>
<keyword evidence="3" id="KW-0269">Exonuclease</keyword>
<dbReference type="STRING" id="1122991.GCA_000613445_02177"/>
<dbReference type="Gene3D" id="3.60.10.10">
    <property type="entry name" value="Endonuclease/exonuclease/phosphatase"/>
    <property type="match status" value="1"/>
</dbReference>
<organism evidence="3 4">
    <name type="scientific">Hoylesella shahii DSM 15611 = JCM 12083</name>
    <dbReference type="NCBI Taxonomy" id="1122991"/>
    <lineage>
        <taxon>Bacteria</taxon>
        <taxon>Pseudomonadati</taxon>
        <taxon>Bacteroidota</taxon>
        <taxon>Bacteroidia</taxon>
        <taxon>Bacteroidales</taxon>
        <taxon>Prevotellaceae</taxon>
        <taxon>Hoylesella</taxon>
    </lineage>
</organism>
<dbReference type="GO" id="GO:0004519">
    <property type="term" value="F:endonuclease activity"/>
    <property type="evidence" value="ECO:0007669"/>
    <property type="project" value="UniProtKB-KW"/>
</dbReference>
<feature type="signal peptide" evidence="1">
    <location>
        <begin position="1"/>
        <end position="23"/>
    </location>
</feature>
<dbReference type="OrthoDB" id="5447300at2"/>
<dbReference type="AlphaFoldDB" id="A0A318I3E0"/>
<keyword evidence="4" id="KW-1185">Reference proteome</keyword>
<dbReference type="GO" id="GO:0016020">
    <property type="term" value="C:membrane"/>
    <property type="evidence" value="ECO:0007669"/>
    <property type="project" value="GOC"/>
</dbReference>
<keyword evidence="1" id="KW-0732">Signal</keyword>
<dbReference type="Pfam" id="PF03372">
    <property type="entry name" value="Exo_endo_phos"/>
    <property type="match status" value="1"/>
</dbReference>
<evidence type="ECO:0000259" key="2">
    <source>
        <dbReference type="Pfam" id="PF03372"/>
    </source>
</evidence>
<dbReference type="InterPro" id="IPR051916">
    <property type="entry name" value="GPI-anchor_lipid_remodeler"/>
</dbReference>
<evidence type="ECO:0000313" key="3">
    <source>
        <dbReference type="EMBL" id="PXX23906.1"/>
    </source>
</evidence>
<dbReference type="RefSeq" id="WP_025815765.1">
    <property type="nucleotide sequence ID" value="NZ_BAIZ01000011.1"/>
</dbReference>
<protein>
    <submittedName>
        <fullName evidence="3">Endonuclease/exonuclease/phosphatase family metal-dependent hydrolase</fullName>
    </submittedName>
</protein>
<dbReference type="EMBL" id="QJJX01000004">
    <property type="protein sequence ID" value="PXX23906.1"/>
    <property type="molecule type" value="Genomic_DNA"/>
</dbReference>
<dbReference type="PANTHER" id="PTHR14859:SF15">
    <property type="entry name" value="ENDONUCLEASE_EXONUCLEASE_PHOSPHATASE DOMAIN-CONTAINING PROTEIN"/>
    <property type="match status" value="1"/>
</dbReference>
<proteinExistence type="predicted"/>